<protein>
    <submittedName>
        <fullName evidence="1">Uncharacterized protein</fullName>
    </submittedName>
</protein>
<evidence type="ECO:0000313" key="2">
    <source>
        <dbReference type="Proteomes" id="UP001175211"/>
    </source>
</evidence>
<evidence type="ECO:0000313" key="1">
    <source>
        <dbReference type="EMBL" id="KAK0451998.1"/>
    </source>
</evidence>
<name>A0AA39MZL1_ARMTA</name>
<dbReference type="Proteomes" id="UP001175211">
    <property type="component" value="Unassembled WGS sequence"/>
</dbReference>
<reference evidence="1" key="1">
    <citation type="submission" date="2023-06" db="EMBL/GenBank/DDBJ databases">
        <authorList>
            <consortium name="Lawrence Berkeley National Laboratory"/>
            <person name="Ahrendt S."/>
            <person name="Sahu N."/>
            <person name="Indic B."/>
            <person name="Wong-Bajracharya J."/>
            <person name="Merenyi Z."/>
            <person name="Ke H.-M."/>
            <person name="Monk M."/>
            <person name="Kocsube S."/>
            <person name="Drula E."/>
            <person name="Lipzen A."/>
            <person name="Balint B."/>
            <person name="Henrissat B."/>
            <person name="Andreopoulos B."/>
            <person name="Martin F.M."/>
            <person name="Harder C.B."/>
            <person name="Rigling D."/>
            <person name="Ford K.L."/>
            <person name="Foster G.D."/>
            <person name="Pangilinan J."/>
            <person name="Papanicolaou A."/>
            <person name="Barry K."/>
            <person name="LaButti K."/>
            <person name="Viragh M."/>
            <person name="Koriabine M."/>
            <person name="Yan M."/>
            <person name="Riley R."/>
            <person name="Champramary S."/>
            <person name="Plett K.L."/>
            <person name="Tsai I.J."/>
            <person name="Slot J."/>
            <person name="Sipos G."/>
            <person name="Plett J."/>
            <person name="Nagy L.G."/>
            <person name="Grigoriev I.V."/>
        </authorList>
    </citation>
    <scope>NUCLEOTIDE SEQUENCE</scope>
    <source>
        <strain evidence="1">CCBAS 213</strain>
    </source>
</reference>
<dbReference type="AlphaFoldDB" id="A0AA39MZL1"/>
<dbReference type="RefSeq" id="XP_060327832.1">
    <property type="nucleotide sequence ID" value="XM_060477839.1"/>
</dbReference>
<accession>A0AA39MZL1</accession>
<dbReference type="GeneID" id="85361387"/>
<gene>
    <name evidence="1" type="ORF">EV420DRAFT_1645938</name>
</gene>
<dbReference type="EMBL" id="JAUEPS010000032">
    <property type="protein sequence ID" value="KAK0451998.1"/>
    <property type="molecule type" value="Genomic_DNA"/>
</dbReference>
<proteinExistence type="predicted"/>
<comment type="caution">
    <text evidence="1">The sequence shown here is derived from an EMBL/GenBank/DDBJ whole genome shotgun (WGS) entry which is preliminary data.</text>
</comment>
<keyword evidence="2" id="KW-1185">Reference proteome</keyword>
<sequence length="147" mass="16068">MTLLTALDFLHHLPTLLPLPQLPPSTSSEGNPAIVPTFYGSSPEGGFVMDTHPLKLYLTLIQTAQDKTTSMVRLCGRDGVLECFSVQESELPMGSYDVPGIHMGSWDTDDASSHPSLSLRRAILLLLEQAYPAQLEPAQDAFYLPLD</sequence>
<organism evidence="1 2">
    <name type="scientific">Armillaria tabescens</name>
    <name type="common">Ringless honey mushroom</name>
    <name type="synonym">Agaricus tabescens</name>
    <dbReference type="NCBI Taxonomy" id="1929756"/>
    <lineage>
        <taxon>Eukaryota</taxon>
        <taxon>Fungi</taxon>
        <taxon>Dikarya</taxon>
        <taxon>Basidiomycota</taxon>
        <taxon>Agaricomycotina</taxon>
        <taxon>Agaricomycetes</taxon>
        <taxon>Agaricomycetidae</taxon>
        <taxon>Agaricales</taxon>
        <taxon>Marasmiineae</taxon>
        <taxon>Physalacriaceae</taxon>
        <taxon>Desarmillaria</taxon>
    </lineage>
</organism>